<dbReference type="InterPro" id="IPR000433">
    <property type="entry name" value="Znf_ZZ"/>
</dbReference>
<dbReference type="GO" id="GO:0005886">
    <property type="term" value="C:plasma membrane"/>
    <property type="evidence" value="ECO:0000318"/>
    <property type="project" value="GO_Central"/>
</dbReference>
<reference evidence="10 12" key="6">
    <citation type="journal article" date="2005" name="PLoS Comput. Biol.">
        <title>Combined evidence annotation of transposable elements in genome sequences.</title>
        <authorList>
            <person name="Quesneville H."/>
            <person name="Bergman C.M."/>
            <person name="Andrieu O."/>
            <person name="Autard D."/>
            <person name="Nouaud D."/>
            <person name="Ashburner M."/>
            <person name="Anxolabehere D."/>
        </authorList>
    </citation>
    <scope>NUCLEOTIDE SEQUENCE [LARGE SCALE GENOMIC DNA]</scope>
    <source>
        <strain evidence="12">Berkeley</strain>
    </source>
</reference>
<evidence type="ECO:0000256" key="5">
    <source>
        <dbReference type="ARBA" id="ARBA00022771"/>
    </source>
</evidence>
<gene>
    <name evidence="10" type="primary">CG5981</name>
    <name evidence="10" type="synonym">Dmel\CG31642</name>
    <name evidence="10 11" type="ORF">CG31642</name>
    <name evidence="10" type="ORF">Dmel_CG31642</name>
</gene>
<reference evidence="10 12" key="2">
    <citation type="journal article" date="2002" name="Genome Biol.">
        <title>Finishing a whole-genome shotgun: release 3 of the Drosophila melanogaster euchromatic genome sequence.</title>
        <authorList>
            <person name="Celniker S.E."/>
            <person name="Wheeler D.A."/>
            <person name="Kronmiller B."/>
            <person name="Carlson J.W."/>
            <person name="Halpern A."/>
            <person name="Patel S."/>
            <person name="Adams M."/>
            <person name="Champe M."/>
            <person name="Dugan S.P."/>
            <person name="Frise E."/>
            <person name="Hodgson A."/>
            <person name="George R.A."/>
            <person name="Hoskins R.A."/>
            <person name="Laverty T."/>
            <person name="Muzny D.M."/>
            <person name="Nelson C.R."/>
            <person name="Pacleb J.M."/>
            <person name="Park S."/>
            <person name="Pfeiffer B.D."/>
            <person name="Richards S."/>
            <person name="Sodergren E.J."/>
            <person name="Svirskas R."/>
            <person name="Tabor P.E."/>
            <person name="Wan K."/>
            <person name="Stapleton M."/>
            <person name="Sutton G.G."/>
            <person name="Venter C."/>
            <person name="Weinstock G."/>
            <person name="Scherer S.E."/>
            <person name="Myers E.W."/>
            <person name="Gibbs R.A."/>
            <person name="Rubin G.M."/>
        </authorList>
    </citation>
    <scope>NUCLEOTIDE SEQUENCE [LARGE SCALE GENOMIC DNA]</scope>
    <source>
        <strain evidence="12">Berkeley</strain>
    </source>
</reference>
<dbReference type="PROSITE" id="PS01357">
    <property type="entry name" value="ZF_ZZ_1"/>
    <property type="match status" value="1"/>
</dbReference>
<dbReference type="Pfam" id="PF00569">
    <property type="entry name" value="ZZ"/>
    <property type="match status" value="1"/>
</dbReference>
<dbReference type="GeneID" id="326149"/>
<keyword evidence="6" id="KW-0862">Zinc</keyword>
<feature type="region of interest" description="Disordered" evidence="8">
    <location>
        <begin position="139"/>
        <end position="174"/>
    </location>
</feature>
<feature type="region of interest" description="Disordered" evidence="8">
    <location>
        <begin position="318"/>
        <end position="346"/>
    </location>
</feature>
<dbReference type="UCSC" id="CG31642-RA">
    <property type="organism name" value="d. melanogaster"/>
</dbReference>
<keyword evidence="5 7" id="KW-0863">Zinc-finger</keyword>
<dbReference type="PaxDb" id="7227-FBpp0078830"/>
<dbReference type="KEGG" id="dme:Dmel_CG31642"/>
<dbReference type="SUPFAM" id="SSF57850">
    <property type="entry name" value="RING/U-box"/>
    <property type="match status" value="1"/>
</dbReference>
<dbReference type="FunCoup" id="Q8IPJ9">
    <property type="interactions" value="5"/>
</dbReference>
<reference evidence="10 12" key="5">
    <citation type="journal article" date="2002" name="Genome Biol.">
        <title>Heterochromatic sequences in a Drosophila whole-genome shotgun assembly.</title>
        <authorList>
            <person name="Hoskins R.A."/>
            <person name="Smith C.D."/>
            <person name="Carlson J.W."/>
            <person name="Carvalho A.B."/>
            <person name="Halpern A."/>
            <person name="Kaminker J.S."/>
            <person name="Kennedy C."/>
            <person name="Mungall C.J."/>
            <person name="Sullivan B.A."/>
            <person name="Sutton G.G."/>
            <person name="Yasuhara J.C."/>
            <person name="Wakimoto B.T."/>
            <person name="Myers E.W."/>
            <person name="Celniker S.E."/>
            <person name="Rubin G.M."/>
            <person name="Karpen G.H."/>
        </authorList>
    </citation>
    <scope>NUCLEOTIDE SEQUENCE [LARGE SCALE GENOMIC DNA]</scope>
    <source>
        <strain evidence="12">Berkeley</strain>
    </source>
</reference>
<dbReference type="PANTHER" id="PTHR12268:SF13">
    <property type="entry name" value="E3 UBIQUITIN-PROTEIN LIGASE KCMF1"/>
    <property type="match status" value="1"/>
</dbReference>
<dbReference type="VEuPathDB" id="VectorBase:FBgn0051642"/>
<evidence type="ECO:0000256" key="3">
    <source>
        <dbReference type="ARBA" id="ARBA00022679"/>
    </source>
</evidence>
<sequence>MAHQMRNPPERHFGHRCENCKISDFQGRRYTCRFCAEYTLCGKCFDANHLPASPQHRYYHPMSVYYAYAEYQLYFGGEPFCGDHKVAQSYKCALCDVRGLSTAHLFMHLLQEHRDHRDHDAYLSLVNTLYIADNGMEQQVPVPQPSSQTRSTRSRNLASVRPVAGGNTRSEQRTEQVFDSALSLALMVVQLDNMDSTAADFPERCYEILQQTETVLMQHRSSRVPDMEAIESFVRVIEDQVVTSMADRRQRLGASSSSLHRLTRIEAISPGTNTALAMGMRAAMPVLVDQPTTMVRRQTARRTGEPIGIALQSAVASSSRSGKAGSSSGVAKAQTKTQGDQPTKKVSTVITSPLKDKRFLCSKLVSGNGQKWESKLLKATFTEAMFCSMLADEELFQPPIGLPWTANFMLDAVEPSGSVKSNGKLLLYPVKTKELMERFYRGLAEYKTWIGYQTEPTAESKATELPSASTSSAYFTVLGDIPYADSGSDDLESNASEEMASDLHGEGNSDDLAGLEEDKESGEEENGDEDDGASDSDFSESAISQITDFIDMVIQDE</sequence>
<dbReference type="STRING" id="7227.FBpp0078830"/>
<evidence type="ECO:0000256" key="8">
    <source>
        <dbReference type="SAM" id="MobiDB-lite"/>
    </source>
</evidence>
<dbReference type="EC" id="2.3.2.27" evidence="2"/>
<dbReference type="InterPro" id="IPR050774">
    <property type="entry name" value="KCMF1/Dystrophin"/>
</dbReference>
<dbReference type="CDD" id="cd02338">
    <property type="entry name" value="ZZ_PCMF_like"/>
    <property type="match status" value="1"/>
</dbReference>
<reference evidence="10 12" key="10">
    <citation type="journal article" date="2015" name="G3 (Bethesda)">
        <title>Gene Model Annotations for Drosophila melanogaster: The Rule-Benders.</title>
        <authorList>
            <consortium name="FlyBase Consortium"/>
            <person name="Crosby M.A."/>
            <person name="Gramates L.S."/>
            <person name="Dos Santos G."/>
            <person name="Matthews B.B."/>
            <person name="St Pierre S.E."/>
            <person name="Zhou P."/>
            <person name="Schroeder A.J."/>
            <person name="Falls K."/>
            <person name="Emmert D.B."/>
            <person name="Russo S.M."/>
            <person name="Gelbart W.M."/>
            <person name="null"/>
        </authorList>
    </citation>
    <scope>NUCLEOTIDE SEQUENCE [LARGE SCALE GENOMIC DNA]</scope>
    <source>
        <strain evidence="12">Berkeley</strain>
    </source>
</reference>
<dbReference type="GO" id="GO:0023051">
    <property type="term" value="P:regulation of signaling"/>
    <property type="evidence" value="ECO:0007669"/>
    <property type="project" value="UniProtKB-ARBA"/>
</dbReference>
<reference evidence="10 12" key="11">
    <citation type="journal article" date="2015" name="Genome Res.">
        <title>The Release 6 reference sequence of the Drosophila melanogaster genome.</title>
        <authorList>
            <person name="Hoskins R.A."/>
            <person name="Carlson J.W."/>
            <person name="Wan K.H."/>
            <person name="Park S."/>
            <person name="Mendez I."/>
            <person name="Galle S.E."/>
            <person name="Booth B.W."/>
            <person name="Pfeiffer B.D."/>
            <person name="George R.A."/>
            <person name="Svirskas R."/>
            <person name="Krzywinski M."/>
            <person name="Schein J."/>
            <person name="Accardo M.C."/>
            <person name="Damia E."/>
            <person name="Messina G."/>
            <person name="Mendez-Lago M."/>
            <person name="de Pablos B."/>
            <person name="Demakova O.V."/>
            <person name="Andreyeva E.N."/>
            <person name="Boldyreva L.V."/>
            <person name="Marra M."/>
            <person name="Carvalho A.B."/>
            <person name="Dimitri P."/>
            <person name="Villasante A."/>
            <person name="Zhimulev I.F."/>
            <person name="Rubin G.M."/>
            <person name="Karpen G.H."/>
            <person name="Celniker S.E."/>
        </authorList>
    </citation>
    <scope>NUCLEOTIDE SEQUENCE [LARGE SCALE GENOMIC DNA]</scope>
    <source>
        <strain evidence="12">Berkeley</strain>
    </source>
</reference>
<reference evidence="10 12" key="9">
    <citation type="journal article" date="2015" name="G3 (Bethesda)">
        <title>Gene Model Annotations for Drosophila melanogaster: Impact of High-Throughput Data.</title>
        <authorList>
            <consortium name="FlyBase Consortium"/>
            <person name="Matthews B.B."/>
            <person name="Dos Santos G."/>
            <person name="Crosby M.A."/>
            <person name="Emmert D.B."/>
            <person name="St Pierre S.E."/>
            <person name="Gramates L.S."/>
            <person name="Zhou P."/>
            <person name="Schroeder A.J."/>
            <person name="Falls K."/>
            <person name="Strelets V."/>
            <person name="Russo S.M."/>
            <person name="Gelbart W.M."/>
            <person name="null"/>
        </authorList>
    </citation>
    <scope>NUCLEOTIDE SEQUENCE [LARGE SCALE GENOMIC DNA]</scope>
    <source>
        <strain evidence="12">Berkeley</strain>
    </source>
</reference>
<dbReference type="ExpressionAtlas" id="Q8IPJ9">
    <property type="expression patterns" value="baseline and differential"/>
</dbReference>
<reference evidence="10 12" key="3">
    <citation type="journal article" date="2002" name="Genome Biol.">
        <title>Annotation of the Drosophila melanogaster euchromatic genome: a systematic review.</title>
        <authorList>
            <person name="Misra S."/>
            <person name="Crosby M.A."/>
            <person name="Mungall C.J."/>
            <person name="Matthews B.B."/>
            <person name="Campbell K.S."/>
            <person name="Hradecky P."/>
            <person name="Huang Y."/>
            <person name="Kaminker J.S."/>
            <person name="Millburn G.H."/>
            <person name="Prochnik S.E."/>
            <person name="Smith C.D."/>
            <person name="Tupy J.L."/>
            <person name="Whitfied E.J."/>
            <person name="Bayraktaroglu L."/>
            <person name="Berman B.P."/>
            <person name="Bettencourt B.R."/>
            <person name="Celniker S.E."/>
            <person name="de Grey A.D."/>
            <person name="Drysdale R.A."/>
            <person name="Harris N.L."/>
            <person name="Richter J."/>
            <person name="Russo S."/>
            <person name="Schroeder A.J."/>
            <person name="Shu S.Q."/>
            <person name="Stapleton M."/>
            <person name="Yamada C."/>
            <person name="Ashburner M."/>
            <person name="Gelbart W.M."/>
            <person name="Rubin G.M."/>
            <person name="Lewis S.E."/>
        </authorList>
    </citation>
    <scope>GENOME REANNOTATION</scope>
    <source>
        <strain evidence="12">Berkeley</strain>
    </source>
</reference>
<dbReference type="Proteomes" id="UP000000803">
    <property type="component" value="Chromosome 2L"/>
</dbReference>
<comment type="catalytic activity">
    <reaction evidence="1">
        <text>S-ubiquitinyl-[E2 ubiquitin-conjugating enzyme]-L-cysteine + [acceptor protein]-L-lysine = [E2 ubiquitin-conjugating enzyme]-L-cysteine + N(6)-ubiquitinyl-[acceptor protein]-L-lysine.</text>
        <dbReference type="EC" id="2.3.2.27"/>
    </reaction>
</comment>
<dbReference type="Bgee" id="FBgn0051642">
    <property type="expression patterns" value="Expressed in spermatocyte in testis and 20 other cell types or tissues"/>
</dbReference>
<organism evidence="10 12">
    <name type="scientific">Drosophila melanogaster</name>
    <name type="common">Fruit fly</name>
    <dbReference type="NCBI Taxonomy" id="7227"/>
    <lineage>
        <taxon>Eukaryota</taxon>
        <taxon>Metazoa</taxon>
        <taxon>Ecdysozoa</taxon>
        <taxon>Arthropoda</taxon>
        <taxon>Hexapoda</taxon>
        <taxon>Insecta</taxon>
        <taxon>Pterygota</taxon>
        <taxon>Neoptera</taxon>
        <taxon>Endopterygota</taxon>
        <taxon>Diptera</taxon>
        <taxon>Brachycera</taxon>
        <taxon>Muscomorpha</taxon>
        <taxon>Ephydroidea</taxon>
        <taxon>Drosophilidae</taxon>
        <taxon>Drosophila</taxon>
        <taxon>Sophophora</taxon>
    </lineage>
</organism>
<dbReference type="Gene3D" id="3.30.60.90">
    <property type="match status" value="1"/>
</dbReference>
<reference evidence="10 12" key="8">
    <citation type="journal article" date="2007" name="Science">
        <title>Sequence finishing and mapping of Drosophila melanogaster heterochromatin.</title>
        <authorList>
            <person name="Hoskins R.A."/>
            <person name="Carlson J.W."/>
            <person name="Kennedy C."/>
            <person name="Acevedo D."/>
            <person name="Evans-Holm M."/>
            <person name="Frise E."/>
            <person name="Wan K.H."/>
            <person name="Park S."/>
            <person name="Mendez-Lago M."/>
            <person name="Rossi F."/>
            <person name="Villasante A."/>
            <person name="Dimitri P."/>
            <person name="Karpen G.H."/>
            <person name="Celniker S.E."/>
        </authorList>
    </citation>
    <scope>NUCLEOTIDE SEQUENCE [LARGE SCALE GENOMIC DNA]</scope>
    <source>
        <strain evidence="12">Berkeley</strain>
    </source>
</reference>
<evidence type="ECO:0000259" key="9">
    <source>
        <dbReference type="PROSITE" id="PS50135"/>
    </source>
</evidence>
<feature type="region of interest" description="Disordered" evidence="8">
    <location>
        <begin position="486"/>
        <end position="547"/>
    </location>
</feature>
<evidence type="ECO:0000313" key="12">
    <source>
        <dbReference type="Proteomes" id="UP000000803"/>
    </source>
</evidence>
<dbReference type="PANTHER" id="PTHR12268">
    <property type="entry name" value="E3 UBIQUITIN-PROTEIN LIGASE KCMF1"/>
    <property type="match status" value="1"/>
</dbReference>
<reference evidence="10 12" key="4">
    <citation type="journal article" date="2002" name="Genome Biol.">
        <title>The transposable elements of the Drosophila melanogaster euchromatin: a genomics perspective.</title>
        <authorList>
            <person name="Kaminker J.S."/>
            <person name="Bergman C.M."/>
            <person name="Kronmiller B."/>
            <person name="Carlson J."/>
            <person name="Svirskas R."/>
            <person name="Patel S."/>
            <person name="Frise E."/>
            <person name="Wheeler D.A."/>
            <person name="Lewis S.E."/>
            <person name="Rubin G.M."/>
            <person name="Ashburner M."/>
            <person name="Celniker S.E."/>
        </authorList>
    </citation>
    <scope>NUCLEOTIDE SEQUENCE [LARGE SCALE GENOMIC DNA]</scope>
    <source>
        <strain evidence="12">Berkeley</strain>
    </source>
</reference>
<protein>
    <recommendedName>
        <fullName evidence="2">RING-type E3 ubiquitin transferase</fullName>
        <ecNumber evidence="2">2.3.2.27</ecNumber>
    </recommendedName>
</protein>
<evidence type="ECO:0000256" key="7">
    <source>
        <dbReference type="PROSITE-ProRule" id="PRU00228"/>
    </source>
</evidence>
<dbReference type="InterPro" id="IPR043145">
    <property type="entry name" value="Znf_ZZ_sf"/>
</dbReference>
<evidence type="ECO:0000256" key="2">
    <source>
        <dbReference type="ARBA" id="ARBA00012483"/>
    </source>
</evidence>
<dbReference type="OMA" id="GHRCENC"/>
<name>Q8IPJ9_DROME</name>
<dbReference type="InParanoid" id="Q8IPJ9"/>
<dbReference type="AlphaFoldDB" id="Q8IPJ9"/>
<keyword evidence="4" id="KW-0479">Metal-binding</keyword>
<dbReference type="GO" id="GO:0008270">
    <property type="term" value="F:zinc ion binding"/>
    <property type="evidence" value="ECO:0007669"/>
    <property type="project" value="UniProtKB-KW"/>
</dbReference>
<feature type="compositionally biased region" description="Low complexity" evidence="8">
    <location>
        <begin position="139"/>
        <end position="155"/>
    </location>
</feature>
<dbReference type="BioGRID-ORCS" id="326149">
    <property type="hits" value="0 hits in 1 CRISPR screen"/>
</dbReference>
<evidence type="ECO:0000313" key="10">
    <source>
        <dbReference type="EMBL" id="AAN10582.1"/>
    </source>
</evidence>
<feature type="domain" description="ZZ-type" evidence="9">
    <location>
        <begin position="12"/>
        <end position="70"/>
    </location>
</feature>
<evidence type="ECO:0000313" key="11">
    <source>
        <dbReference type="FlyBase" id="FBgn0051642"/>
    </source>
</evidence>
<dbReference type="IntAct" id="Q8IPJ9">
    <property type="interactions" value="5"/>
</dbReference>
<dbReference type="eggNOG" id="KOG1280">
    <property type="taxonomic scope" value="Eukaryota"/>
</dbReference>
<dbReference type="EMBL" id="AE014134">
    <property type="protein sequence ID" value="AAN10582.1"/>
    <property type="molecule type" value="Genomic_DNA"/>
</dbReference>
<feature type="compositionally biased region" description="Polar residues" evidence="8">
    <location>
        <begin position="334"/>
        <end position="346"/>
    </location>
</feature>
<dbReference type="GO" id="GO:0099536">
    <property type="term" value="P:synaptic signaling"/>
    <property type="evidence" value="ECO:0000318"/>
    <property type="project" value="GO_Central"/>
</dbReference>
<dbReference type="FlyBase" id="FBgn0051642">
    <property type="gene designation" value="CG31642"/>
</dbReference>
<dbReference type="OrthoDB" id="7873042at2759"/>
<dbReference type="GO" id="GO:0045202">
    <property type="term" value="C:synapse"/>
    <property type="evidence" value="ECO:0007669"/>
    <property type="project" value="GOC"/>
</dbReference>
<dbReference type="GO" id="GO:0061630">
    <property type="term" value="F:ubiquitin protein ligase activity"/>
    <property type="evidence" value="ECO:0000250"/>
    <property type="project" value="FlyBase"/>
</dbReference>
<proteinExistence type="predicted"/>
<dbReference type="PROSITE" id="PS50135">
    <property type="entry name" value="ZF_ZZ_2"/>
    <property type="match status" value="1"/>
</dbReference>
<keyword evidence="12" id="KW-1185">Reference proteome</keyword>
<dbReference type="RefSeq" id="NP_723159.1">
    <property type="nucleotide sequence ID" value="NM_164685.2"/>
</dbReference>
<evidence type="ECO:0000256" key="1">
    <source>
        <dbReference type="ARBA" id="ARBA00000900"/>
    </source>
</evidence>
<reference evidence="10 12" key="7">
    <citation type="journal article" date="2007" name="Science">
        <title>The Release 5.1 annotation of Drosophila melanogaster heterochromatin.</title>
        <authorList>
            <person name="Smith C.D."/>
            <person name="Shu S."/>
            <person name="Mungall C.J."/>
            <person name="Karpen G.H."/>
        </authorList>
    </citation>
    <scope>NUCLEOTIDE SEQUENCE [LARGE SCALE GENOMIC DNA]</scope>
    <source>
        <strain evidence="12">Berkeley</strain>
    </source>
</reference>
<feature type="compositionally biased region" description="Acidic residues" evidence="8">
    <location>
        <begin position="513"/>
        <end position="538"/>
    </location>
</feature>
<keyword evidence="3" id="KW-0808">Transferase</keyword>
<evidence type="ECO:0000256" key="6">
    <source>
        <dbReference type="ARBA" id="ARBA00022833"/>
    </source>
</evidence>
<dbReference type="GO" id="GO:0010646">
    <property type="term" value="P:regulation of cell communication"/>
    <property type="evidence" value="ECO:0007669"/>
    <property type="project" value="UniProtKB-ARBA"/>
</dbReference>
<feature type="compositionally biased region" description="Low complexity" evidence="8">
    <location>
        <begin position="318"/>
        <end position="333"/>
    </location>
</feature>
<dbReference type="AGR" id="FB:FBgn0051642"/>
<dbReference type="PhylomeDB" id="Q8IPJ9"/>
<reference evidence="10 12" key="1">
    <citation type="journal article" date="2000" name="Science">
        <title>The genome sequence of Drosophila melanogaster.</title>
        <authorList>
            <person name="Adams M.D."/>
            <person name="Celniker S.E."/>
            <person name="Holt R.A."/>
            <person name="Evans C.A."/>
            <person name="Gocayne J.D."/>
            <person name="Amanatides P.G."/>
            <person name="Scherer S.E."/>
            <person name="Li P.W."/>
            <person name="Hoskins R.A."/>
            <person name="Galle R.F."/>
            <person name="George R.A."/>
            <person name="Lewis S.E."/>
            <person name="Richards S."/>
            <person name="Ashburner M."/>
            <person name="Henderson S.N."/>
            <person name="Sutton G.G."/>
            <person name="Wortman J.R."/>
            <person name="Yandell M.D."/>
            <person name="Zhang Q."/>
            <person name="Chen L.X."/>
            <person name="Brandon R.C."/>
            <person name="Rogers Y.H."/>
            <person name="Blazej R.G."/>
            <person name="Champe M."/>
            <person name="Pfeiffer B.D."/>
            <person name="Wan K.H."/>
            <person name="Doyle C."/>
            <person name="Baxter E.G."/>
            <person name="Helt G."/>
            <person name="Nelson C.R."/>
            <person name="Gabor G.L."/>
            <person name="Abril J.F."/>
            <person name="Agbayani A."/>
            <person name="An H.J."/>
            <person name="Andrews-Pfannkoch C."/>
            <person name="Baldwin D."/>
            <person name="Ballew R.M."/>
            <person name="Basu A."/>
            <person name="Baxendale J."/>
            <person name="Bayraktaroglu L."/>
            <person name="Beasley E.M."/>
            <person name="Beeson K.Y."/>
            <person name="Benos P.V."/>
            <person name="Berman B.P."/>
            <person name="Bhandari D."/>
            <person name="Bolshakov S."/>
            <person name="Borkova D."/>
            <person name="Botchan M.R."/>
            <person name="Bouck J."/>
            <person name="Brokstein P."/>
            <person name="Brottier P."/>
            <person name="Burtis K.C."/>
            <person name="Busam D.A."/>
            <person name="Butler H."/>
            <person name="Cadieu E."/>
            <person name="Center A."/>
            <person name="Chandra I."/>
            <person name="Cherry J.M."/>
            <person name="Cawley S."/>
            <person name="Dahlke C."/>
            <person name="Davenport L.B."/>
            <person name="Davies P."/>
            <person name="de Pablos B."/>
            <person name="Delcher A."/>
            <person name="Deng Z."/>
            <person name="Mays A.D."/>
            <person name="Dew I."/>
            <person name="Dietz S.M."/>
            <person name="Dodson K."/>
            <person name="Doup L.E."/>
            <person name="Downes M."/>
            <person name="Dugan-Rocha S."/>
            <person name="Dunkov B.C."/>
            <person name="Dunn P."/>
            <person name="Durbin K.J."/>
            <person name="Evangelista C.C."/>
            <person name="Ferraz C."/>
            <person name="Ferriera S."/>
            <person name="Fleischmann W."/>
            <person name="Fosler C."/>
            <person name="Gabrielian A.E."/>
            <person name="Garg N.S."/>
            <person name="Gelbart W.M."/>
            <person name="Glasser K."/>
            <person name="Glodek A."/>
            <person name="Gong F."/>
            <person name="Gorrell J.H."/>
            <person name="Gu Z."/>
            <person name="Guan P."/>
            <person name="Harris M."/>
            <person name="Harris N.L."/>
            <person name="Harvey D."/>
            <person name="Heiman T.J."/>
            <person name="Hernandez J.R."/>
            <person name="Houck J."/>
            <person name="Hostin D."/>
            <person name="Houston K.A."/>
            <person name="Howland T.J."/>
            <person name="Wei M.H."/>
            <person name="Ibegwam C."/>
            <person name="Jalali M."/>
            <person name="Kalush F."/>
            <person name="Karpen G.H."/>
            <person name="Ke Z."/>
            <person name="Kennison J.A."/>
            <person name="Ketchum K.A."/>
            <person name="Kimmel B.E."/>
            <person name="Kodira C.D."/>
            <person name="Kraft C."/>
            <person name="Kravitz S."/>
            <person name="Kulp D."/>
            <person name="Lai Z."/>
            <person name="Lasko P."/>
            <person name="Lei Y."/>
            <person name="Levitsky A.A."/>
            <person name="Li J."/>
            <person name="Li Z."/>
            <person name="Liang Y."/>
            <person name="Lin X."/>
            <person name="Liu X."/>
            <person name="Mattei B."/>
            <person name="McIntosh T.C."/>
            <person name="McLeod M.P."/>
            <person name="McPherson D."/>
            <person name="Merkulov G."/>
            <person name="Milshina N.V."/>
            <person name="Mobarry C."/>
            <person name="Morris J."/>
            <person name="Moshrefi A."/>
            <person name="Mount S.M."/>
            <person name="Moy M."/>
            <person name="Murphy B."/>
            <person name="Murphy L."/>
            <person name="Muzny D.M."/>
            <person name="Nelson D.L."/>
            <person name="Nelson D.R."/>
            <person name="Nelson K.A."/>
            <person name="Nixon K."/>
            <person name="Nusskern D.R."/>
            <person name="Pacleb J.M."/>
            <person name="Palazzolo M."/>
            <person name="Pittman G.S."/>
            <person name="Pan S."/>
            <person name="Pollard J."/>
            <person name="Puri V."/>
            <person name="Reese M.G."/>
            <person name="Reinert K."/>
            <person name="Remington K."/>
            <person name="Saunders R.D."/>
            <person name="Scheeler F."/>
            <person name="Shen H."/>
            <person name="Shue B.C."/>
            <person name="Siden-Kiamos I."/>
            <person name="Simpson M."/>
            <person name="Skupski M.P."/>
            <person name="Smith T."/>
            <person name="Spier E."/>
            <person name="Spradling A.C."/>
            <person name="Stapleton M."/>
            <person name="Strong R."/>
            <person name="Sun E."/>
            <person name="Svirskas R."/>
            <person name="Tector C."/>
            <person name="Turner R."/>
            <person name="Venter E."/>
            <person name="Wang A.H."/>
            <person name="Wang X."/>
            <person name="Wang Z.Y."/>
            <person name="Wassarman D.A."/>
            <person name="Weinstock G.M."/>
            <person name="Weissenbach J."/>
            <person name="Williams S.M."/>
            <person name="WoodageT"/>
            <person name="Worley K.C."/>
            <person name="Wu D."/>
            <person name="Yang S."/>
            <person name="Yao Q.A."/>
            <person name="Ye J."/>
            <person name="Yeh R.F."/>
            <person name="Zaveri J.S."/>
            <person name="Zhan M."/>
            <person name="Zhang G."/>
            <person name="Zhao Q."/>
            <person name="Zheng L."/>
            <person name="Zheng X.H."/>
            <person name="Zhong F.N."/>
            <person name="Zhong W."/>
            <person name="Zhou X."/>
            <person name="Zhu S."/>
            <person name="Zhu X."/>
            <person name="Smith H.O."/>
            <person name="Gibbs R.A."/>
            <person name="Myers E.W."/>
            <person name="Rubin G.M."/>
            <person name="Venter J.C."/>
        </authorList>
    </citation>
    <scope>NUCLEOTIDE SEQUENCE [LARGE SCALE GENOMIC DNA]</scope>
    <source>
        <strain evidence="12">Berkeley</strain>
    </source>
</reference>
<evidence type="ECO:0000256" key="4">
    <source>
        <dbReference type="ARBA" id="ARBA00022723"/>
    </source>
</evidence>
<dbReference type="HOGENOM" id="CLU_489415_0_0_1"/>
<accession>Q8IPJ9</accession>